<dbReference type="InterPro" id="IPR025614">
    <property type="entry name" value="Cell_morpho_N"/>
</dbReference>
<evidence type="ECO:0000259" key="2">
    <source>
        <dbReference type="Pfam" id="PF14228"/>
    </source>
</evidence>
<dbReference type="InterPro" id="IPR016024">
    <property type="entry name" value="ARM-type_fold"/>
</dbReference>
<feature type="domain" description="Cell morphogenesis central region" evidence="2">
    <location>
        <begin position="805"/>
        <end position="1211"/>
    </location>
</feature>
<dbReference type="InterPro" id="IPR039867">
    <property type="entry name" value="Furry/Tao3/Mor2"/>
</dbReference>
<dbReference type="Pfam" id="PF14228">
    <property type="entry name" value="MOR2-PAG1_mid"/>
    <property type="match status" value="1"/>
</dbReference>
<reference evidence="3" key="1">
    <citation type="submission" date="2021-06" db="EMBL/GenBank/DDBJ databases">
        <authorList>
            <person name="Kallberg Y."/>
            <person name="Tangrot J."/>
            <person name="Rosling A."/>
        </authorList>
    </citation>
    <scope>NUCLEOTIDE SEQUENCE</scope>
    <source>
        <strain evidence="3">MA453B</strain>
    </source>
</reference>
<dbReference type="PANTHER" id="PTHR12295">
    <property type="entry name" value="FURRY-RELATED"/>
    <property type="match status" value="1"/>
</dbReference>
<organism evidence="3 4">
    <name type="scientific">Dentiscutata erythropus</name>
    <dbReference type="NCBI Taxonomy" id="1348616"/>
    <lineage>
        <taxon>Eukaryota</taxon>
        <taxon>Fungi</taxon>
        <taxon>Fungi incertae sedis</taxon>
        <taxon>Mucoromycota</taxon>
        <taxon>Glomeromycotina</taxon>
        <taxon>Glomeromycetes</taxon>
        <taxon>Diversisporales</taxon>
        <taxon>Gigasporaceae</taxon>
        <taxon>Dentiscutata</taxon>
    </lineage>
</organism>
<evidence type="ECO:0000313" key="4">
    <source>
        <dbReference type="Proteomes" id="UP000789405"/>
    </source>
</evidence>
<sequence length="1236" mass="142425">MDSGSSINISAGSLVTVKDESISDNRISLPEPKTPAEFALHILRKQFYKIADRKLSSIMNHNLDHEPEFVLNIGPNVDQVFDKILNSLGYIARHKPKPVIDLVLIWRRERQELKQDGPEPSHRRHPSDAGLAVRGREDDILKERRKQATLFIVCRTLIEVVKQVRPETLRDEVGKQMEDLAFKHVLDSRPEEMQRSRHALAVYDLFAELIGELSRIRFMTVSDRFISELEKVTPNMMKEQEARIELLIRGMHYLRLKETADFLQSLANFLRHAHGVRIKHAYSRLFVRLFMPIAGVAVAEVNFPTWVKAVEILFPKAWQMTFKQRHWSVAYPLATALLCVSQREYFLSHWNSCLYSCIKLKDKVQRQMAMGCIVRLLWTFLYRCSEGTNTTYNKLSEIIRHLFPANRRSCYVNLDLFVQFIHFVGIRHHDYCMKNLIFMLMNSENISNPSAYSLELIAPERMRIGIRSFMMILYSMQTSELRPPFPSNPDLFDQRQGLGIKISPDVLSDDIFNQAGLKENVDRFCEISYKIAVILDHHFGNLTVLDEKNLSKAIIDSPNMITYTYNSMTIAYPKDRQPYFNLMREYVDSLPRLLNKNNRSKAVEMLCRYTVHVDPNLARSASVALMRIADQCGAETVIKMFSRFVHKIEDKFYEILIGVVPNPASGAQVGFIGILRLYYDLLKRWLNQLQNNKPNEIVGNSNDIEDPSIWTVIEETEANGLLFLCSRWCMIRKYAISILHLAAELDLQFHERKEKNNSMRSCATSVESKRSGSVDDSASINTKHDETLLNNHSGIKLSYSSNGNDNKSDFTCIIHVLERGGKELIKFDTELQNSLSIVESVRLTNLQKSGKDILLRLVESETQTDAAIWARCFPNFIKTCTEYCPVTVAICRNNICTRIVQMQMAIVAAGENLSRTPTATLSVPRFHYQKVILSATDGLIEQWRSYLIVACSTITSTDELADQKSSPNIRKRTPLTERIGSARDLFRMILPLLSSEHATIRESVVTALGNINENVYKVLLEDMQPYFKSVVDDYKTKVNKQQYSNIHKRARKYERLRVELAHVYQLTAHFLVKEEIIKDSNVSSLIMTFIRETIAFLRDPEVTNDWDWQKLRQYFCGVVEKLYDGFCVLNSENSEMSLEMRTLIFKMIEEWCGHGKKAVQYRAREANMLTTIMDQYRDSEERRPLTTQLENDRKALEFAALSAMASLCRGNLAKQESGVAKKQLMDADSVFPWIHS</sequence>
<dbReference type="AlphaFoldDB" id="A0A9N9NF44"/>
<accession>A0A9N9NF44</accession>
<dbReference type="PANTHER" id="PTHR12295:SF30">
    <property type="entry name" value="PROTEIN FURRY"/>
    <property type="match status" value="1"/>
</dbReference>
<comment type="caution">
    <text evidence="3">The sequence shown here is derived from an EMBL/GenBank/DDBJ whole genome shotgun (WGS) entry which is preliminary data.</text>
</comment>
<evidence type="ECO:0000259" key="1">
    <source>
        <dbReference type="Pfam" id="PF14222"/>
    </source>
</evidence>
<dbReference type="EMBL" id="CAJVPY010011342">
    <property type="protein sequence ID" value="CAG8726259.1"/>
    <property type="molecule type" value="Genomic_DNA"/>
</dbReference>
<feature type="domain" description="Cell morphogenesis protein N-terminal" evidence="1">
    <location>
        <begin position="143"/>
        <end position="686"/>
    </location>
</feature>
<dbReference type="GO" id="GO:0000902">
    <property type="term" value="P:cell morphogenesis"/>
    <property type="evidence" value="ECO:0007669"/>
    <property type="project" value="InterPro"/>
</dbReference>
<feature type="non-terminal residue" evidence="3">
    <location>
        <position position="1"/>
    </location>
</feature>
<dbReference type="OrthoDB" id="6287725at2759"/>
<gene>
    <name evidence="3" type="ORF">DERYTH_LOCUS14743</name>
</gene>
<keyword evidence="4" id="KW-1185">Reference proteome</keyword>
<name>A0A9N9NF44_9GLOM</name>
<protein>
    <submittedName>
        <fullName evidence="3">26661_t:CDS:1</fullName>
    </submittedName>
</protein>
<dbReference type="InterPro" id="IPR029473">
    <property type="entry name" value="MOR2-PAG1_mid"/>
</dbReference>
<proteinExistence type="predicted"/>
<dbReference type="Pfam" id="PF14222">
    <property type="entry name" value="MOR2-PAG1_N"/>
    <property type="match status" value="1"/>
</dbReference>
<dbReference type="GO" id="GO:0030427">
    <property type="term" value="C:site of polarized growth"/>
    <property type="evidence" value="ECO:0007669"/>
    <property type="project" value="TreeGrafter"/>
</dbReference>
<dbReference type="SUPFAM" id="SSF48371">
    <property type="entry name" value="ARM repeat"/>
    <property type="match status" value="1"/>
</dbReference>
<evidence type="ECO:0000313" key="3">
    <source>
        <dbReference type="EMBL" id="CAG8726259.1"/>
    </source>
</evidence>
<dbReference type="GO" id="GO:0005938">
    <property type="term" value="C:cell cortex"/>
    <property type="evidence" value="ECO:0007669"/>
    <property type="project" value="TreeGrafter"/>
</dbReference>
<dbReference type="Proteomes" id="UP000789405">
    <property type="component" value="Unassembled WGS sequence"/>
</dbReference>